<dbReference type="GO" id="GO:0008909">
    <property type="term" value="F:isochorismate synthase activity"/>
    <property type="evidence" value="ECO:0007669"/>
    <property type="project" value="UniProtKB-EC"/>
</dbReference>
<evidence type="ECO:0000256" key="2">
    <source>
        <dbReference type="ARBA" id="ARBA00005297"/>
    </source>
</evidence>
<keyword evidence="8" id="KW-1185">Reference proteome</keyword>
<dbReference type="AlphaFoldDB" id="A0A2M9CGE0"/>
<gene>
    <name evidence="7" type="ORF">CLV46_0459</name>
</gene>
<accession>A0A2M9CGE0</accession>
<evidence type="ECO:0000256" key="5">
    <source>
        <dbReference type="ARBA" id="ARBA00041564"/>
    </source>
</evidence>
<dbReference type="NCBIfam" id="TIGR00543">
    <property type="entry name" value="isochor_syn"/>
    <property type="match status" value="1"/>
</dbReference>
<name>A0A2M9CGE0_9MICO</name>
<dbReference type="RefSeq" id="WP_245866438.1">
    <property type="nucleotide sequence ID" value="NZ_PGFF01000001.1"/>
</dbReference>
<evidence type="ECO:0000313" key="7">
    <source>
        <dbReference type="EMBL" id="PJJ70930.1"/>
    </source>
</evidence>
<comment type="caution">
    <text evidence="7">The sequence shown here is derived from an EMBL/GenBank/DDBJ whole genome shotgun (WGS) entry which is preliminary data.</text>
</comment>
<dbReference type="InterPro" id="IPR015890">
    <property type="entry name" value="Chorismate_C"/>
</dbReference>
<feature type="domain" description="Chorismate-utilising enzyme C-terminal" evidence="6">
    <location>
        <begin position="160"/>
        <end position="409"/>
    </location>
</feature>
<dbReference type="EMBL" id="PGFF01000001">
    <property type="protein sequence ID" value="PJJ70930.1"/>
    <property type="molecule type" value="Genomic_DNA"/>
</dbReference>
<comment type="similarity">
    <text evidence="2">Belongs to the isochorismate synthase family.</text>
</comment>
<dbReference type="Pfam" id="PF00425">
    <property type="entry name" value="Chorismate_bind"/>
    <property type="match status" value="1"/>
</dbReference>
<keyword evidence="4" id="KW-0413">Isomerase</keyword>
<dbReference type="SUPFAM" id="SSF56322">
    <property type="entry name" value="ADC synthase"/>
    <property type="match status" value="1"/>
</dbReference>
<sequence length="418" mass="43802">MSNSPVSTLTDLHLPALTARSRPCDEIDDLLPYADPRHPLVFLRRGDGIVGVGEALRLEFHGPRRISDAADAWRRVVATATIDDQVRRAGSGLIAFGSFAFADHSAESSVLVVPRMLFGRREGVCWVTEVSGGGGYASSRPRPIGSAGAVRLSAGTPSPEGFVAAVGEAVDRIRSGELSKVVLARSLTGRLPDTADRRAVLASLATAYPDTWTHAVDGLFGSSPETLVSVHNRTVTARVLAGSTARGEDAAADRARATALATSSKDLGEHGYALRSVLGALRPFSTGVAASEQPFTLKLPNLWHLASDVEGTLAGSATVLDLVAALHPTAAVAGSPREVALRTIADLERHDRGRYAGPVGWVDEEGDGDWAIALRGAQLSDDGMVTAFAGAGIVAESVPERELAETSLKFRPVLDALA</sequence>
<evidence type="ECO:0000313" key="8">
    <source>
        <dbReference type="Proteomes" id="UP000228758"/>
    </source>
</evidence>
<dbReference type="Proteomes" id="UP000228758">
    <property type="component" value="Unassembled WGS sequence"/>
</dbReference>
<dbReference type="Gene3D" id="3.60.120.10">
    <property type="entry name" value="Anthranilate synthase"/>
    <property type="match status" value="1"/>
</dbReference>
<dbReference type="EC" id="5.4.4.2" evidence="3"/>
<organism evidence="7 8">
    <name type="scientific">Diaminobutyricimonas aerilata</name>
    <dbReference type="NCBI Taxonomy" id="1162967"/>
    <lineage>
        <taxon>Bacteria</taxon>
        <taxon>Bacillati</taxon>
        <taxon>Actinomycetota</taxon>
        <taxon>Actinomycetes</taxon>
        <taxon>Micrococcales</taxon>
        <taxon>Microbacteriaceae</taxon>
        <taxon>Diaminobutyricimonas</taxon>
    </lineage>
</organism>
<dbReference type="InterPro" id="IPR004561">
    <property type="entry name" value="IsoChor_synthase"/>
</dbReference>
<reference evidence="7 8" key="1">
    <citation type="submission" date="2017-11" db="EMBL/GenBank/DDBJ databases">
        <title>Genomic Encyclopedia of Archaeal and Bacterial Type Strains, Phase II (KMG-II): From Individual Species to Whole Genera.</title>
        <authorList>
            <person name="Goeker M."/>
        </authorList>
    </citation>
    <scope>NUCLEOTIDE SEQUENCE [LARGE SCALE GENOMIC DNA]</scope>
    <source>
        <strain evidence="7 8">DSM 27393</strain>
    </source>
</reference>
<evidence type="ECO:0000256" key="1">
    <source>
        <dbReference type="ARBA" id="ARBA00000799"/>
    </source>
</evidence>
<dbReference type="InterPro" id="IPR005801">
    <property type="entry name" value="ADC_synthase"/>
</dbReference>
<evidence type="ECO:0000256" key="4">
    <source>
        <dbReference type="ARBA" id="ARBA00023235"/>
    </source>
</evidence>
<proteinExistence type="inferred from homology"/>
<dbReference type="PANTHER" id="PTHR42839">
    <property type="entry name" value="ISOCHORISMATE SYNTHASE ENTC"/>
    <property type="match status" value="1"/>
</dbReference>
<protein>
    <recommendedName>
        <fullName evidence="3">isochorismate synthase</fullName>
        <ecNumber evidence="3">5.4.4.2</ecNumber>
    </recommendedName>
    <alternativeName>
        <fullName evidence="5">Isochorismate mutase</fullName>
    </alternativeName>
</protein>
<comment type="catalytic activity">
    <reaction evidence="1">
        <text>chorismate = isochorismate</text>
        <dbReference type="Rhea" id="RHEA:18985"/>
        <dbReference type="ChEBI" id="CHEBI:29748"/>
        <dbReference type="ChEBI" id="CHEBI:29780"/>
        <dbReference type="EC" id="5.4.4.2"/>
    </reaction>
</comment>
<dbReference type="PANTHER" id="PTHR42839:SF2">
    <property type="entry name" value="ISOCHORISMATE SYNTHASE ENTC"/>
    <property type="match status" value="1"/>
</dbReference>
<evidence type="ECO:0000259" key="6">
    <source>
        <dbReference type="Pfam" id="PF00425"/>
    </source>
</evidence>
<evidence type="ECO:0000256" key="3">
    <source>
        <dbReference type="ARBA" id="ARBA00012824"/>
    </source>
</evidence>